<keyword evidence="3" id="KW-0805">Transcription regulation</keyword>
<gene>
    <name evidence="7" type="ORF">D4Q52_19360</name>
</gene>
<dbReference type="GO" id="GO:0003700">
    <property type="term" value="F:DNA-binding transcription factor activity"/>
    <property type="evidence" value="ECO:0007669"/>
    <property type="project" value="InterPro"/>
</dbReference>
<evidence type="ECO:0000256" key="4">
    <source>
        <dbReference type="ARBA" id="ARBA00023125"/>
    </source>
</evidence>
<dbReference type="SUPFAM" id="SSF53850">
    <property type="entry name" value="Periplasmic binding protein-like II"/>
    <property type="match status" value="1"/>
</dbReference>
<comment type="function">
    <text evidence="1">NodD regulates the expression of the nodABCFE genes which encode other nodulation proteins. NodD is also a negative regulator of its own expression. Binds flavonoids as inducers.</text>
</comment>
<accession>A0A418V1M8</accession>
<reference evidence="7 8" key="1">
    <citation type="submission" date="2018-09" db="EMBL/GenBank/DDBJ databases">
        <title>Draft genome sequence of Rhodopseudomonas palustris 2.1.18.</title>
        <authorList>
            <person name="Robertson S.L."/>
            <person name="Meyer T.E."/>
            <person name="Kyndt J.A."/>
        </authorList>
    </citation>
    <scope>NUCLEOTIDE SEQUENCE [LARGE SCALE GENOMIC DNA]</scope>
    <source>
        <strain evidence="7 8">2.1.18</strain>
    </source>
</reference>
<dbReference type="PROSITE" id="PS50931">
    <property type="entry name" value="HTH_LYSR"/>
    <property type="match status" value="1"/>
</dbReference>
<feature type="domain" description="HTH lysR-type" evidence="6">
    <location>
        <begin position="7"/>
        <end position="64"/>
    </location>
</feature>
<dbReference type="GO" id="GO:0043565">
    <property type="term" value="F:sequence-specific DNA binding"/>
    <property type="evidence" value="ECO:0007669"/>
    <property type="project" value="TreeGrafter"/>
</dbReference>
<dbReference type="Gene3D" id="3.40.190.10">
    <property type="entry name" value="Periplasmic binding protein-like II"/>
    <property type="match status" value="2"/>
</dbReference>
<evidence type="ECO:0000259" key="6">
    <source>
        <dbReference type="PROSITE" id="PS50931"/>
    </source>
</evidence>
<evidence type="ECO:0000313" key="8">
    <source>
        <dbReference type="Proteomes" id="UP000285523"/>
    </source>
</evidence>
<dbReference type="Pfam" id="PF03466">
    <property type="entry name" value="LysR_substrate"/>
    <property type="match status" value="1"/>
</dbReference>
<evidence type="ECO:0000313" key="7">
    <source>
        <dbReference type="EMBL" id="RJF69803.1"/>
    </source>
</evidence>
<dbReference type="PANTHER" id="PTHR30537">
    <property type="entry name" value="HTH-TYPE TRANSCRIPTIONAL REGULATOR"/>
    <property type="match status" value="1"/>
</dbReference>
<dbReference type="AlphaFoldDB" id="A0A418V1M8"/>
<dbReference type="PRINTS" id="PR00039">
    <property type="entry name" value="HTHLYSR"/>
</dbReference>
<comment type="similarity">
    <text evidence="2">Belongs to the LysR transcriptional regulatory family.</text>
</comment>
<keyword evidence="4" id="KW-0238">DNA-binding</keyword>
<dbReference type="Proteomes" id="UP000285523">
    <property type="component" value="Unassembled WGS sequence"/>
</dbReference>
<dbReference type="InterPro" id="IPR036388">
    <property type="entry name" value="WH-like_DNA-bd_sf"/>
</dbReference>
<dbReference type="InterPro" id="IPR036390">
    <property type="entry name" value="WH_DNA-bd_sf"/>
</dbReference>
<dbReference type="EMBL" id="QYYD01000021">
    <property type="protein sequence ID" value="RJF69803.1"/>
    <property type="molecule type" value="Genomic_DNA"/>
</dbReference>
<sequence length="294" mass="32862">MEMGRLPSLEAMRVFEVAGRHGSYSRAADELNITHGAVSQRIRQLEEQVGVTLFQRAGHRMELTPSGRRMHGRVTRSLAELTAAVTALSSSGPDVEVTVSMLPVMAARWLLPRLPKFNERYPQIHINVRSDRLLANFKSDRVDIAVRLGSGAWKGLNAIRLMDEEVFPVCSPHYNDGRFTRDPRAFVNERMLIDPNVPWSAWFRSCGVQIDRRIVGNSFLDANLLMEAAIHGQGLALARQSVARGDLLGGRLVRLSEHSYRLPMSHFLVYPPSLDSNAPVMAFRDWLLAEAAGP</sequence>
<dbReference type="OrthoDB" id="9793571at2"/>
<dbReference type="FunFam" id="1.10.10.10:FF:000001">
    <property type="entry name" value="LysR family transcriptional regulator"/>
    <property type="match status" value="1"/>
</dbReference>
<name>A0A418V1M8_RHOPL</name>
<evidence type="ECO:0000256" key="2">
    <source>
        <dbReference type="ARBA" id="ARBA00009437"/>
    </source>
</evidence>
<dbReference type="InterPro" id="IPR000847">
    <property type="entry name" value="LysR_HTH_N"/>
</dbReference>
<dbReference type="InterPro" id="IPR058163">
    <property type="entry name" value="LysR-type_TF_proteobact-type"/>
</dbReference>
<keyword evidence="5" id="KW-0804">Transcription</keyword>
<comment type="caution">
    <text evidence="7">The sequence shown here is derived from an EMBL/GenBank/DDBJ whole genome shotgun (WGS) entry which is preliminary data.</text>
</comment>
<evidence type="ECO:0000256" key="1">
    <source>
        <dbReference type="ARBA" id="ARBA00003502"/>
    </source>
</evidence>
<dbReference type="SUPFAM" id="SSF46785">
    <property type="entry name" value="Winged helix' DNA-binding domain"/>
    <property type="match status" value="1"/>
</dbReference>
<protein>
    <submittedName>
        <fullName evidence="7">LysR family transcriptional regulator</fullName>
    </submittedName>
</protein>
<evidence type="ECO:0000256" key="3">
    <source>
        <dbReference type="ARBA" id="ARBA00023015"/>
    </source>
</evidence>
<dbReference type="PANTHER" id="PTHR30537:SF79">
    <property type="entry name" value="TRANSCRIPTIONAL REGULATOR-RELATED"/>
    <property type="match status" value="1"/>
</dbReference>
<dbReference type="Pfam" id="PF00126">
    <property type="entry name" value="HTH_1"/>
    <property type="match status" value="1"/>
</dbReference>
<evidence type="ECO:0000256" key="5">
    <source>
        <dbReference type="ARBA" id="ARBA00023163"/>
    </source>
</evidence>
<dbReference type="InterPro" id="IPR005119">
    <property type="entry name" value="LysR_subst-bd"/>
</dbReference>
<organism evidence="7 8">
    <name type="scientific">Rhodopseudomonas palustris</name>
    <dbReference type="NCBI Taxonomy" id="1076"/>
    <lineage>
        <taxon>Bacteria</taxon>
        <taxon>Pseudomonadati</taxon>
        <taxon>Pseudomonadota</taxon>
        <taxon>Alphaproteobacteria</taxon>
        <taxon>Hyphomicrobiales</taxon>
        <taxon>Nitrobacteraceae</taxon>
        <taxon>Rhodopseudomonas</taxon>
    </lineage>
</organism>
<dbReference type="Gene3D" id="1.10.10.10">
    <property type="entry name" value="Winged helix-like DNA-binding domain superfamily/Winged helix DNA-binding domain"/>
    <property type="match status" value="1"/>
</dbReference>
<proteinExistence type="inferred from homology"/>
<dbReference type="GO" id="GO:0006351">
    <property type="term" value="P:DNA-templated transcription"/>
    <property type="evidence" value="ECO:0007669"/>
    <property type="project" value="TreeGrafter"/>
</dbReference>
<dbReference type="CDD" id="cd08432">
    <property type="entry name" value="PBP2_GcdR_TrpI_HvrB_AmpR_like"/>
    <property type="match status" value="1"/>
</dbReference>